<evidence type="ECO:0000256" key="2">
    <source>
        <dbReference type="ARBA" id="ARBA00007525"/>
    </source>
</evidence>
<reference evidence="7" key="3">
    <citation type="submission" date="2025-09" db="UniProtKB">
        <authorList>
            <consortium name="Ensembl"/>
        </authorList>
    </citation>
    <scope>IDENTIFICATION</scope>
</reference>
<proteinExistence type="inferred from homology"/>
<keyword evidence="4" id="KW-0175">Coiled coil</keyword>
<dbReference type="GeneTree" id="ENSGT00950000182941"/>
<dbReference type="GO" id="GO:0015630">
    <property type="term" value="C:microtubule cytoskeleton"/>
    <property type="evidence" value="ECO:0007669"/>
    <property type="project" value="InterPro"/>
</dbReference>
<reference evidence="7" key="2">
    <citation type="submission" date="2025-08" db="UniProtKB">
        <authorList>
            <consortium name="Ensembl"/>
        </authorList>
    </citation>
    <scope>IDENTIFICATION</scope>
</reference>
<dbReference type="PANTHER" id="PTHR15073:SF4">
    <property type="entry name" value="ENSCONSIN"/>
    <property type="match status" value="1"/>
</dbReference>
<feature type="region of interest" description="Disordered" evidence="6">
    <location>
        <begin position="79"/>
        <end position="101"/>
    </location>
</feature>
<keyword evidence="3" id="KW-0963">Cytoplasm</keyword>
<evidence type="ECO:0000313" key="7">
    <source>
        <dbReference type="Ensembl" id="ENSEEEP00000057819.1"/>
    </source>
</evidence>
<evidence type="ECO:0000256" key="4">
    <source>
        <dbReference type="ARBA" id="ARBA00023054"/>
    </source>
</evidence>
<sequence>MITPYKLPTAITSCPNESHIMALRFSEPHALKVDERLRLARKRREEHLKQRASRERGWLAREERARRCYEQHLEERRKKLEEHRQREERRRMAVENKRRQRLKEERERYESVVRRTTERSQKAKQRVVNCSQRGGSGARSNTNGKYLMHFSANENSLLGSLHFPSFVLGSMLSVSVLCSSLSNLRFVYINQSKVVLCSALVSALSLIGAGTQGGSSAGTTDPERASRLLAEKRRRARLQRETEQGECRQIEESERDEEEARQRVIAEQPRLERERRFQREEAERQERKKVWQPWPHIGESRSAMLCTENDSCSHWPPENRPVLYPGKKKRKDDWACLI</sequence>
<dbReference type="InterPro" id="IPR008604">
    <property type="entry name" value="MAP7_fam"/>
</dbReference>
<dbReference type="AlphaFoldDB" id="A0AAY5EMK4"/>
<comment type="subcellular location">
    <subcellularLocation>
        <location evidence="1">Cytoplasm</location>
        <location evidence="1">Cytoskeleton</location>
    </subcellularLocation>
</comment>
<evidence type="ECO:0000256" key="6">
    <source>
        <dbReference type="SAM" id="MobiDB-lite"/>
    </source>
</evidence>
<evidence type="ECO:0000313" key="8">
    <source>
        <dbReference type="Proteomes" id="UP000314983"/>
    </source>
</evidence>
<comment type="similarity">
    <text evidence="2">Belongs to the MAP7 family.</text>
</comment>
<dbReference type="InterPro" id="IPR051483">
    <property type="entry name" value="MAP7_domain-containing"/>
</dbReference>
<feature type="compositionally biased region" description="Polar residues" evidence="6">
    <location>
        <begin position="128"/>
        <end position="139"/>
    </location>
</feature>
<keyword evidence="8" id="KW-1185">Reference proteome</keyword>
<keyword evidence="5" id="KW-0206">Cytoskeleton</keyword>
<dbReference type="Proteomes" id="UP000314983">
    <property type="component" value="Chromosome 13"/>
</dbReference>
<organism evidence="7 8">
    <name type="scientific">Electrophorus electricus</name>
    <name type="common">Electric eel</name>
    <name type="synonym">Gymnotus electricus</name>
    <dbReference type="NCBI Taxonomy" id="8005"/>
    <lineage>
        <taxon>Eukaryota</taxon>
        <taxon>Metazoa</taxon>
        <taxon>Chordata</taxon>
        <taxon>Craniata</taxon>
        <taxon>Vertebrata</taxon>
        <taxon>Euteleostomi</taxon>
        <taxon>Actinopterygii</taxon>
        <taxon>Neopterygii</taxon>
        <taxon>Teleostei</taxon>
        <taxon>Ostariophysi</taxon>
        <taxon>Gymnotiformes</taxon>
        <taxon>Gymnotoidei</taxon>
        <taxon>Gymnotidae</taxon>
        <taxon>Electrophorus</taxon>
    </lineage>
</organism>
<evidence type="ECO:0000256" key="1">
    <source>
        <dbReference type="ARBA" id="ARBA00004245"/>
    </source>
</evidence>
<evidence type="ECO:0008006" key="9">
    <source>
        <dbReference type="Google" id="ProtNLM"/>
    </source>
</evidence>
<evidence type="ECO:0000256" key="3">
    <source>
        <dbReference type="ARBA" id="ARBA00022490"/>
    </source>
</evidence>
<dbReference type="Pfam" id="PF05672">
    <property type="entry name" value="MAP7"/>
    <property type="match status" value="1"/>
</dbReference>
<feature type="region of interest" description="Disordered" evidence="6">
    <location>
        <begin position="113"/>
        <end position="139"/>
    </location>
</feature>
<feature type="region of interest" description="Disordered" evidence="6">
    <location>
        <begin position="239"/>
        <end position="263"/>
    </location>
</feature>
<protein>
    <recommendedName>
        <fullName evidence="9">Ensconsin</fullName>
    </recommendedName>
</protein>
<dbReference type="PANTHER" id="PTHR15073">
    <property type="entry name" value="MICROTUBULE-ASSOCIATED PROTEIN"/>
    <property type="match status" value="1"/>
</dbReference>
<reference evidence="7 8" key="1">
    <citation type="submission" date="2020-05" db="EMBL/GenBank/DDBJ databases">
        <title>Electrophorus electricus (electric eel) genome, fEleEle1, primary haplotype.</title>
        <authorList>
            <person name="Myers G."/>
            <person name="Meyer A."/>
            <person name="Fedrigo O."/>
            <person name="Formenti G."/>
            <person name="Rhie A."/>
            <person name="Tracey A."/>
            <person name="Sims Y."/>
            <person name="Jarvis E.D."/>
        </authorList>
    </citation>
    <scope>NUCLEOTIDE SEQUENCE [LARGE SCALE GENOMIC DNA]</scope>
</reference>
<evidence type="ECO:0000256" key="5">
    <source>
        <dbReference type="ARBA" id="ARBA00023212"/>
    </source>
</evidence>
<accession>A0AAY5EMK4</accession>
<name>A0AAY5EMK4_ELEEL</name>
<dbReference type="Ensembl" id="ENSEEET00000053803.1">
    <property type="protein sequence ID" value="ENSEEEP00000057819.1"/>
    <property type="gene ID" value="ENSEEEG00000005994.2"/>
</dbReference>
<dbReference type="GO" id="GO:0000226">
    <property type="term" value="P:microtubule cytoskeleton organization"/>
    <property type="evidence" value="ECO:0007669"/>
    <property type="project" value="InterPro"/>
</dbReference>